<feature type="compositionally biased region" description="Low complexity" evidence="4">
    <location>
        <begin position="572"/>
        <end position="627"/>
    </location>
</feature>
<dbReference type="InterPro" id="IPR003959">
    <property type="entry name" value="ATPase_AAA_core"/>
</dbReference>
<dbReference type="PANTHER" id="PTHR11638:SF18">
    <property type="entry name" value="HEAT SHOCK PROTEIN 104"/>
    <property type="match status" value="1"/>
</dbReference>
<protein>
    <submittedName>
        <fullName evidence="7">ATP-dependent chaperone</fullName>
    </submittedName>
</protein>
<evidence type="ECO:0000256" key="1">
    <source>
        <dbReference type="ARBA" id="ARBA00022737"/>
    </source>
</evidence>
<dbReference type="InterPro" id="IPR019489">
    <property type="entry name" value="Clp_ATPase_C"/>
</dbReference>
<feature type="region of interest" description="Disordered" evidence="4">
    <location>
        <begin position="28"/>
        <end position="54"/>
    </location>
</feature>
<keyword evidence="8" id="KW-1185">Reference proteome</keyword>
<dbReference type="Pfam" id="PF07724">
    <property type="entry name" value="AAA_2"/>
    <property type="match status" value="1"/>
</dbReference>
<dbReference type="Proteomes" id="UP000239899">
    <property type="component" value="Unassembled WGS sequence"/>
</dbReference>
<dbReference type="Pfam" id="PF17871">
    <property type="entry name" value="AAA_lid_9"/>
    <property type="match status" value="1"/>
</dbReference>
<dbReference type="SUPFAM" id="SSF52540">
    <property type="entry name" value="P-loop containing nucleoside triphosphate hydrolases"/>
    <property type="match status" value="2"/>
</dbReference>
<feature type="region of interest" description="Disordered" evidence="4">
    <location>
        <begin position="572"/>
        <end position="631"/>
    </location>
</feature>
<accession>A0A2P6U0K3</accession>
<reference evidence="7 8" key="1">
    <citation type="journal article" date="2018" name="Plant J.">
        <title>Genome sequences of Chlorella sorokiniana UTEX 1602 and Micractinium conductrix SAG 241.80: implications to maltose excretion by a green alga.</title>
        <authorList>
            <person name="Arriola M.B."/>
            <person name="Velmurugan N."/>
            <person name="Zhang Y."/>
            <person name="Plunkett M.H."/>
            <person name="Hondzo H."/>
            <person name="Barney B.M."/>
        </authorList>
    </citation>
    <scope>NUCLEOTIDE SEQUENCE [LARGE SCALE GENOMIC DNA]</scope>
    <source>
        <strain evidence="8">UTEX 1602</strain>
    </source>
</reference>
<evidence type="ECO:0000256" key="3">
    <source>
        <dbReference type="ARBA" id="ARBA00022840"/>
    </source>
</evidence>
<dbReference type="Gene3D" id="1.10.8.60">
    <property type="match status" value="1"/>
</dbReference>
<dbReference type="GO" id="GO:0005737">
    <property type="term" value="C:cytoplasm"/>
    <property type="evidence" value="ECO:0007669"/>
    <property type="project" value="TreeGrafter"/>
</dbReference>
<keyword evidence="3" id="KW-0067">ATP-binding</keyword>
<dbReference type="Gene3D" id="3.40.50.300">
    <property type="entry name" value="P-loop containing nucleotide triphosphate hydrolases"/>
    <property type="match status" value="3"/>
</dbReference>
<evidence type="ECO:0000259" key="5">
    <source>
        <dbReference type="SMART" id="SM00382"/>
    </source>
</evidence>
<dbReference type="InterPro" id="IPR027417">
    <property type="entry name" value="P-loop_NTPase"/>
</dbReference>
<dbReference type="PANTHER" id="PTHR11638">
    <property type="entry name" value="ATP-DEPENDENT CLP PROTEASE"/>
    <property type="match status" value="1"/>
</dbReference>
<evidence type="ECO:0000313" key="7">
    <source>
        <dbReference type="EMBL" id="PRW59843.1"/>
    </source>
</evidence>
<feature type="domain" description="AAA+ ATPase" evidence="5">
    <location>
        <begin position="97"/>
        <end position="242"/>
    </location>
</feature>
<evidence type="ECO:0000259" key="6">
    <source>
        <dbReference type="SMART" id="SM01086"/>
    </source>
</evidence>
<dbReference type="OrthoDB" id="47330at2759"/>
<dbReference type="InterPro" id="IPR001270">
    <property type="entry name" value="ClpA/B"/>
</dbReference>
<dbReference type="EMBL" id="LHPG02000003">
    <property type="protein sequence ID" value="PRW59843.1"/>
    <property type="molecule type" value="Genomic_DNA"/>
</dbReference>
<feature type="domain" description="AAA+ ATPase" evidence="5">
    <location>
        <begin position="449"/>
        <end position="643"/>
    </location>
</feature>
<dbReference type="GO" id="GO:0016887">
    <property type="term" value="F:ATP hydrolysis activity"/>
    <property type="evidence" value="ECO:0007669"/>
    <property type="project" value="InterPro"/>
</dbReference>
<dbReference type="GO" id="GO:0034605">
    <property type="term" value="P:cellular response to heat"/>
    <property type="evidence" value="ECO:0007669"/>
    <property type="project" value="TreeGrafter"/>
</dbReference>
<proteinExistence type="predicted"/>
<dbReference type="STRING" id="3076.A0A2P6U0K3"/>
<dbReference type="SMART" id="SM00382">
    <property type="entry name" value="AAA"/>
    <property type="match status" value="2"/>
</dbReference>
<dbReference type="CDD" id="cd00009">
    <property type="entry name" value="AAA"/>
    <property type="match status" value="1"/>
</dbReference>
<dbReference type="Pfam" id="PF10431">
    <property type="entry name" value="ClpB_D2-small"/>
    <property type="match status" value="1"/>
</dbReference>
<dbReference type="SMART" id="SM01086">
    <property type="entry name" value="ClpB_D2-small"/>
    <property type="match status" value="1"/>
</dbReference>
<keyword evidence="2" id="KW-0547">Nucleotide-binding</keyword>
<keyword evidence="1" id="KW-0677">Repeat</keyword>
<evidence type="ECO:0000313" key="8">
    <source>
        <dbReference type="Proteomes" id="UP000239899"/>
    </source>
</evidence>
<dbReference type="InterPro" id="IPR041546">
    <property type="entry name" value="ClpA/ClpB_AAA_lid"/>
</dbReference>
<dbReference type="InterPro" id="IPR003593">
    <property type="entry name" value="AAA+_ATPase"/>
</dbReference>
<evidence type="ECO:0000256" key="2">
    <source>
        <dbReference type="ARBA" id="ARBA00022741"/>
    </source>
</evidence>
<evidence type="ECO:0000256" key="4">
    <source>
        <dbReference type="SAM" id="MobiDB-lite"/>
    </source>
</evidence>
<comment type="caution">
    <text evidence="7">The sequence shown here is derived from an EMBL/GenBank/DDBJ whole genome shotgun (WGS) entry which is preliminary data.</text>
</comment>
<feature type="domain" description="Clp ATPase C-terminal" evidence="6">
    <location>
        <begin position="713"/>
        <end position="800"/>
    </location>
</feature>
<feature type="compositionally biased region" description="Low complexity" evidence="4">
    <location>
        <begin position="28"/>
        <end position="43"/>
    </location>
</feature>
<dbReference type="GO" id="GO:0005524">
    <property type="term" value="F:ATP binding"/>
    <property type="evidence" value="ECO:0007669"/>
    <property type="project" value="UniProtKB-KW"/>
</dbReference>
<dbReference type="CDD" id="cd19499">
    <property type="entry name" value="RecA-like_ClpB_Hsp104-like"/>
    <property type="match status" value="1"/>
</dbReference>
<name>A0A2P6U0K3_CHLSO</name>
<organism evidence="7 8">
    <name type="scientific">Chlorella sorokiniana</name>
    <name type="common">Freshwater green alga</name>
    <dbReference type="NCBI Taxonomy" id="3076"/>
    <lineage>
        <taxon>Eukaryota</taxon>
        <taxon>Viridiplantae</taxon>
        <taxon>Chlorophyta</taxon>
        <taxon>core chlorophytes</taxon>
        <taxon>Trebouxiophyceae</taxon>
        <taxon>Chlorellales</taxon>
        <taxon>Chlorellaceae</taxon>
        <taxon>Chlorella clade</taxon>
        <taxon>Chlorella</taxon>
    </lineage>
</organism>
<dbReference type="Pfam" id="PF00004">
    <property type="entry name" value="AAA"/>
    <property type="match status" value="1"/>
</dbReference>
<dbReference type="AlphaFoldDB" id="A0A2P6U0K3"/>
<gene>
    <name evidence="7" type="ORF">C2E21_1728</name>
</gene>
<dbReference type="InterPro" id="IPR050130">
    <property type="entry name" value="ClpA_ClpB"/>
</dbReference>
<sequence length="816" mass="84742">MLAARSAVRQALAGGRLPAAGLHSSAAAAAADQQHTAAQDAFAPPQPAGSYRPVVSGSMLKRHGRDLTQDASDGRLDPLIGRQDVIERALQVLLRRTKNNPVLIGDPGVGKTALVEGIAQLIVSPAAPPGLRGRALIALDVGSLVAGTQYRGAFEERLTSLLNEVRMAAGRVILFIDELHMLMDAGRVEGGMNAANLLKPALARGDLHCIGATTVEEYRKHIEQDGAFARRFQPVAVEEPSPAEAVTWLHGLRGRYERYHGVRYSDAALGAAVTAAQRYLPERRLPDSAIDVMDEAAARARLRSAAAAAAAADWARPVAAGAGGSAEAAVGRDPPLEAGGQSFEETRRLMEWLNSQRAQQAQQAPQTSGLAAGAAAQVRQQGSGLSGAATHALSCPHCGTPAAPVEGSVTVTCSRCRFTYLSIPQEKLMLGASLFSAQQQQQQLLRMGQAGSSGAAGPAGVGKSTLCTVLAEALFGSERHLLRFNLAEFSDRASVARLVGAPPGYVGYGDGGLLTEAVRRRPHSVVLLERVDRAHPEVASLITQVLETGQLVDSMGKRCSFRNTILVLTTSPTTAPLPSLADGSPSGGNSSSSSGGSSSGSSGDDGGSSSSSSSASTGSRRGTSGDPDVVSVLEGHMHPEVFAGDASRGSTHSGHSAAALCLQPEEASSTASAAAGAQPAAPAQQAQQVQHPLRYVPAELLARLDAALSMQPLSTADMRQVLELQLAGIQADLEQQGVLLQVAAPAQQWLAARGLSPASGAQRLRPLLREQLLLPVADVLLQRRLAQRQQEGNEAAPLVVHVAVAADGSQLEVRVA</sequence>
<dbReference type="PRINTS" id="PR00300">
    <property type="entry name" value="CLPPROTEASEA"/>
</dbReference>